<evidence type="ECO:0000256" key="4">
    <source>
        <dbReference type="ARBA" id="ARBA00023128"/>
    </source>
</evidence>
<evidence type="ECO:0000313" key="5">
    <source>
        <dbReference type="EMBL" id="KAH9293354.1"/>
    </source>
</evidence>
<protein>
    <submittedName>
        <fullName evidence="5">Uncharacterized protein</fullName>
    </submittedName>
</protein>
<dbReference type="PRINTS" id="PR01410">
    <property type="entry name" value="CCBIOGENESIS"/>
</dbReference>
<evidence type="ECO:0000256" key="2">
    <source>
        <dbReference type="ARBA" id="ARBA00009186"/>
    </source>
</evidence>
<proteinExistence type="inferred from homology"/>
<dbReference type="InterPro" id="IPR003569">
    <property type="entry name" value="Cyt_c_biogenesis_plant"/>
</dbReference>
<dbReference type="AlphaFoldDB" id="A0AA38C9Z5"/>
<dbReference type="GO" id="GO:0005739">
    <property type="term" value="C:mitochondrion"/>
    <property type="evidence" value="ECO:0007669"/>
    <property type="project" value="UniProtKB-SubCell"/>
</dbReference>
<dbReference type="GO" id="GO:0016020">
    <property type="term" value="C:membrane"/>
    <property type="evidence" value="ECO:0007669"/>
    <property type="project" value="InterPro"/>
</dbReference>
<dbReference type="PRINTS" id="PR01412">
    <property type="entry name" value="CCBSBIOGNSIS"/>
</dbReference>
<accession>A0AA38C9Z5</accession>
<keyword evidence="4" id="KW-0496">Mitochondrion</keyword>
<dbReference type="GO" id="GO:0015232">
    <property type="term" value="F:heme transmembrane transporter activity"/>
    <property type="evidence" value="ECO:0007669"/>
    <property type="project" value="InterPro"/>
</dbReference>
<comment type="caution">
    <text evidence="5">The sequence shown here is derived from an EMBL/GenBank/DDBJ whole genome shotgun (WGS) entry which is preliminary data.</text>
</comment>
<dbReference type="EMBL" id="JAHRHJ020001233">
    <property type="protein sequence ID" value="KAH9293354.1"/>
    <property type="molecule type" value="Genomic_DNA"/>
</dbReference>
<dbReference type="PANTHER" id="PTHR43653">
    <property type="entry name" value="CYTOCHROME C ASSEMBLY PROTEIN-RELATED"/>
    <property type="match status" value="1"/>
</dbReference>
<evidence type="ECO:0000313" key="6">
    <source>
        <dbReference type="Proteomes" id="UP000824469"/>
    </source>
</evidence>
<keyword evidence="3" id="KW-0201">Cytochrome c-type biogenesis</keyword>
<dbReference type="Proteomes" id="UP000824469">
    <property type="component" value="Unassembled WGS sequence"/>
</dbReference>
<gene>
    <name evidence="5" type="ORF">KI387_041450</name>
</gene>
<comment type="similarity">
    <text evidence="2">Belongs to the CcmF/CycK/Ccl1/NrfE/CcsA family.</text>
</comment>
<feature type="non-terminal residue" evidence="5">
    <location>
        <position position="1"/>
    </location>
</feature>
<sequence length="180" mass="19380">MIRGMDVSHYLELEETRAILSIGCGRLGYLMNSKSLPNPEEPKEVCWKKDFLPKAGTFAWLALQNRILMCDRAVGIALFSPLSPLASSDPFIWNSFVRTESPAESNPDPQDPVLAIHPACIYVGDVASDMAFGPCIYKMMNGIVALYSPMQKEGNGALCSAGCIGAPTSAHPTQSQSIGG</sequence>
<name>A0AA38C9Z5_TAXCH</name>
<evidence type="ECO:0000256" key="1">
    <source>
        <dbReference type="ARBA" id="ARBA00004173"/>
    </source>
</evidence>
<keyword evidence="6" id="KW-1185">Reference proteome</keyword>
<reference evidence="5 6" key="1">
    <citation type="journal article" date="2021" name="Nat. Plants">
        <title>The Taxus genome provides insights into paclitaxel biosynthesis.</title>
        <authorList>
            <person name="Xiong X."/>
            <person name="Gou J."/>
            <person name="Liao Q."/>
            <person name="Li Y."/>
            <person name="Zhou Q."/>
            <person name="Bi G."/>
            <person name="Li C."/>
            <person name="Du R."/>
            <person name="Wang X."/>
            <person name="Sun T."/>
            <person name="Guo L."/>
            <person name="Liang H."/>
            <person name="Lu P."/>
            <person name="Wu Y."/>
            <person name="Zhang Z."/>
            <person name="Ro D.K."/>
            <person name="Shang Y."/>
            <person name="Huang S."/>
            <person name="Yan J."/>
        </authorList>
    </citation>
    <scope>NUCLEOTIDE SEQUENCE [LARGE SCALE GENOMIC DNA]</scope>
    <source>
        <strain evidence="5">Ta-2019</strain>
    </source>
</reference>
<dbReference type="GO" id="GO:0017004">
    <property type="term" value="P:cytochrome complex assembly"/>
    <property type="evidence" value="ECO:0007669"/>
    <property type="project" value="UniProtKB-KW"/>
</dbReference>
<comment type="subcellular location">
    <subcellularLocation>
        <location evidence="1">Mitochondrion</location>
    </subcellularLocation>
</comment>
<dbReference type="InterPro" id="IPR003567">
    <property type="entry name" value="Cyt_c_biogenesis"/>
</dbReference>
<dbReference type="PANTHER" id="PTHR43653:SF1">
    <property type="entry name" value="CYTOCHROME C-TYPE BIOGENESIS PROTEIN CCMF"/>
    <property type="match status" value="1"/>
</dbReference>
<evidence type="ECO:0000256" key="3">
    <source>
        <dbReference type="ARBA" id="ARBA00022748"/>
    </source>
</evidence>
<organism evidence="5 6">
    <name type="scientific">Taxus chinensis</name>
    <name type="common">Chinese yew</name>
    <name type="synonym">Taxus wallichiana var. chinensis</name>
    <dbReference type="NCBI Taxonomy" id="29808"/>
    <lineage>
        <taxon>Eukaryota</taxon>
        <taxon>Viridiplantae</taxon>
        <taxon>Streptophyta</taxon>
        <taxon>Embryophyta</taxon>
        <taxon>Tracheophyta</taxon>
        <taxon>Spermatophyta</taxon>
        <taxon>Pinopsida</taxon>
        <taxon>Pinidae</taxon>
        <taxon>Conifers II</taxon>
        <taxon>Cupressales</taxon>
        <taxon>Taxaceae</taxon>
        <taxon>Taxus</taxon>
    </lineage>
</organism>